<feature type="transmembrane region" description="Helical" evidence="1">
    <location>
        <begin position="270"/>
        <end position="289"/>
    </location>
</feature>
<evidence type="ECO:0000313" key="2">
    <source>
        <dbReference type="EMBL" id="SCL22666.1"/>
    </source>
</evidence>
<keyword evidence="1" id="KW-0472">Membrane</keyword>
<accession>A0A1C6RZK7</accession>
<name>A0A1C6RZK7_9ACTN</name>
<feature type="transmembrane region" description="Helical" evidence="1">
    <location>
        <begin position="234"/>
        <end position="258"/>
    </location>
</feature>
<evidence type="ECO:0000256" key="1">
    <source>
        <dbReference type="SAM" id="Phobius"/>
    </source>
</evidence>
<protein>
    <submittedName>
        <fullName evidence="2">Uncharacterized protein</fullName>
    </submittedName>
</protein>
<dbReference type="AlphaFoldDB" id="A0A1C6RZK7"/>
<organism evidence="2 3">
    <name type="scientific">Micromonospora pallida</name>
    <dbReference type="NCBI Taxonomy" id="145854"/>
    <lineage>
        <taxon>Bacteria</taxon>
        <taxon>Bacillati</taxon>
        <taxon>Actinomycetota</taxon>
        <taxon>Actinomycetes</taxon>
        <taxon>Micromonosporales</taxon>
        <taxon>Micromonosporaceae</taxon>
        <taxon>Micromonospora</taxon>
    </lineage>
</organism>
<dbReference type="EMBL" id="FMHW01000002">
    <property type="protein sequence ID" value="SCL22666.1"/>
    <property type="molecule type" value="Genomic_DNA"/>
</dbReference>
<sequence>MPEHSNRARLARRYRRLLLTYPRSYRHRHGAEIVTTLLDAAAADGDRPSRSEVVDLLTSGIRFRFRVWGAAGILAAITSATFAAVALGAFGGYLGWQTAPPLPSNAEVLRMVEPALPPGASAQPQRWDFIFDDNPEYTDPRWAYLVGGTDEYPAGKVFFQFTYPYDKPPQQVVAGADKQLRAAGWQPADRQMSGCCPETALHRNGWLVEVFSEGHLDESHYGLQIAVARTTPAAVLPLTTAGLLAGGLAGWLVAAWAFRHIQESSPARRALVVAVFGAGLLALLPATALSTLTLTASYFTSHHPTEPAWVGYTFIFFRPLAYLGAAAIVGGLPLAKLSTPSRRGPLTA</sequence>
<gene>
    <name evidence="2" type="ORF">GA0074692_1436</name>
</gene>
<dbReference type="STRING" id="145854.GA0074692_1436"/>
<keyword evidence="1" id="KW-1133">Transmembrane helix</keyword>
<feature type="transmembrane region" description="Helical" evidence="1">
    <location>
        <begin position="67"/>
        <end position="96"/>
    </location>
</feature>
<dbReference type="Proteomes" id="UP000198959">
    <property type="component" value="Unassembled WGS sequence"/>
</dbReference>
<keyword evidence="3" id="KW-1185">Reference proteome</keyword>
<keyword evidence="1" id="KW-0812">Transmembrane</keyword>
<feature type="transmembrane region" description="Helical" evidence="1">
    <location>
        <begin position="309"/>
        <end position="335"/>
    </location>
</feature>
<reference evidence="3" key="1">
    <citation type="submission" date="2016-06" db="EMBL/GenBank/DDBJ databases">
        <authorList>
            <person name="Varghese N."/>
            <person name="Submissions Spin"/>
        </authorList>
    </citation>
    <scope>NUCLEOTIDE SEQUENCE [LARGE SCALE GENOMIC DNA]</scope>
    <source>
        <strain evidence="3">DSM 43817</strain>
    </source>
</reference>
<proteinExistence type="predicted"/>
<evidence type="ECO:0000313" key="3">
    <source>
        <dbReference type="Proteomes" id="UP000198959"/>
    </source>
</evidence>